<dbReference type="PROSITE" id="PS51257">
    <property type="entry name" value="PROKAR_LIPOPROTEIN"/>
    <property type="match status" value="1"/>
</dbReference>
<organism evidence="4 5">
    <name type="scientific">Roseomonas alba</name>
    <dbReference type="NCBI Taxonomy" id="2846776"/>
    <lineage>
        <taxon>Bacteria</taxon>
        <taxon>Pseudomonadati</taxon>
        <taxon>Pseudomonadota</taxon>
        <taxon>Alphaproteobacteria</taxon>
        <taxon>Acetobacterales</taxon>
        <taxon>Roseomonadaceae</taxon>
        <taxon>Roseomonas</taxon>
    </lineage>
</organism>
<dbReference type="PANTHER" id="PTHR45586">
    <property type="entry name" value="TPR REPEAT-CONTAINING PROTEIN PA4667"/>
    <property type="match status" value="1"/>
</dbReference>
<dbReference type="PROSITE" id="PS50005">
    <property type="entry name" value="TPR"/>
    <property type="match status" value="1"/>
</dbReference>
<dbReference type="InterPro" id="IPR019734">
    <property type="entry name" value="TPR_rpt"/>
</dbReference>
<accession>A0ABS7A4Z8</accession>
<evidence type="ECO:0000256" key="3">
    <source>
        <dbReference type="PROSITE-ProRule" id="PRU00339"/>
    </source>
</evidence>
<keyword evidence="2 3" id="KW-0802">TPR repeat</keyword>
<gene>
    <name evidence="4" type="ORF">KPL78_03085</name>
</gene>
<evidence type="ECO:0000313" key="5">
    <source>
        <dbReference type="Proteomes" id="UP001196565"/>
    </source>
</evidence>
<dbReference type="Gene3D" id="1.25.40.10">
    <property type="entry name" value="Tetratricopeptide repeat domain"/>
    <property type="match status" value="1"/>
</dbReference>
<dbReference type="InterPro" id="IPR051012">
    <property type="entry name" value="CellSynth/LPSAsmb/PSIAsmb"/>
</dbReference>
<dbReference type="Pfam" id="PF14559">
    <property type="entry name" value="TPR_19"/>
    <property type="match status" value="1"/>
</dbReference>
<dbReference type="Pfam" id="PF13432">
    <property type="entry name" value="TPR_16"/>
    <property type="match status" value="2"/>
</dbReference>
<dbReference type="SUPFAM" id="SSF48452">
    <property type="entry name" value="TPR-like"/>
    <property type="match status" value="1"/>
</dbReference>
<protein>
    <submittedName>
        <fullName evidence="4">Tetratricopeptide repeat protein</fullName>
    </submittedName>
</protein>
<feature type="repeat" description="TPR" evidence="3">
    <location>
        <begin position="130"/>
        <end position="163"/>
    </location>
</feature>
<evidence type="ECO:0000313" key="4">
    <source>
        <dbReference type="EMBL" id="MBW6396812.1"/>
    </source>
</evidence>
<reference evidence="4 5" key="1">
    <citation type="submission" date="2021-07" db="EMBL/GenBank/DDBJ databases">
        <authorList>
            <person name="So Y."/>
        </authorList>
    </citation>
    <scope>NUCLEOTIDE SEQUENCE [LARGE SCALE GENOMIC DNA]</scope>
    <source>
        <strain evidence="4 5">HJA6</strain>
    </source>
</reference>
<name>A0ABS7A4Z8_9PROT</name>
<dbReference type="PANTHER" id="PTHR45586:SF1">
    <property type="entry name" value="LIPOPOLYSACCHARIDE ASSEMBLY PROTEIN B"/>
    <property type="match status" value="1"/>
</dbReference>
<comment type="caution">
    <text evidence="4">The sequence shown here is derived from an EMBL/GenBank/DDBJ whole genome shotgun (WGS) entry which is preliminary data.</text>
</comment>
<dbReference type="SMART" id="SM00028">
    <property type="entry name" value="TPR"/>
    <property type="match status" value="4"/>
</dbReference>
<keyword evidence="5" id="KW-1185">Reference proteome</keyword>
<sequence>MTSRHLTGVVLGLLLAGCATEGPRSLDTASRLRVAATAESQGQMDVALSMYGSAAAHDPDNAQAQSRFATALARSGNRQQAEQILAAALERRPNERGLMVQLGRMRLQSGQVGEALTLFDRVLAADARSVEALDGRGVALDLMGRHPEAQETYRRAQALSPNSVAIANNLGLSLLLDGRPDEARAVLEPLARRPDANERVTANYGISLAATGDVAAARTVLGEAGGDVAALGDAFRAPGRQIIEVTPSASPPG</sequence>
<evidence type="ECO:0000256" key="1">
    <source>
        <dbReference type="ARBA" id="ARBA00022737"/>
    </source>
</evidence>
<evidence type="ECO:0000256" key="2">
    <source>
        <dbReference type="ARBA" id="ARBA00022803"/>
    </source>
</evidence>
<keyword evidence="1" id="KW-0677">Repeat</keyword>
<dbReference type="RefSeq" id="WP_219761357.1">
    <property type="nucleotide sequence ID" value="NZ_JAHYBZ010000001.1"/>
</dbReference>
<dbReference type="Proteomes" id="UP001196565">
    <property type="component" value="Unassembled WGS sequence"/>
</dbReference>
<proteinExistence type="predicted"/>
<dbReference type="InterPro" id="IPR011990">
    <property type="entry name" value="TPR-like_helical_dom_sf"/>
</dbReference>
<dbReference type="EMBL" id="JAHYBZ010000001">
    <property type="protein sequence ID" value="MBW6396812.1"/>
    <property type="molecule type" value="Genomic_DNA"/>
</dbReference>